<dbReference type="Proteomes" id="UP001642540">
    <property type="component" value="Unassembled WGS sequence"/>
</dbReference>
<proteinExistence type="predicted"/>
<reference evidence="3 4" key="1">
    <citation type="submission" date="2024-08" db="EMBL/GenBank/DDBJ databases">
        <authorList>
            <person name="Cucini C."/>
            <person name="Frati F."/>
        </authorList>
    </citation>
    <scope>NUCLEOTIDE SEQUENCE [LARGE SCALE GENOMIC DNA]</scope>
</reference>
<organism evidence="3 4">
    <name type="scientific">Orchesella dallaii</name>
    <dbReference type="NCBI Taxonomy" id="48710"/>
    <lineage>
        <taxon>Eukaryota</taxon>
        <taxon>Metazoa</taxon>
        <taxon>Ecdysozoa</taxon>
        <taxon>Arthropoda</taxon>
        <taxon>Hexapoda</taxon>
        <taxon>Collembola</taxon>
        <taxon>Entomobryomorpha</taxon>
        <taxon>Entomobryoidea</taxon>
        <taxon>Orchesellidae</taxon>
        <taxon>Orchesellinae</taxon>
        <taxon>Orchesella</taxon>
    </lineage>
</organism>
<keyword evidence="2" id="KW-0472">Membrane</keyword>
<evidence type="ECO:0000256" key="2">
    <source>
        <dbReference type="SAM" id="Phobius"/>
    </source>
</evidence>
<sequence length="247" mass="27542">MALFQRKEFGAVATFPVGANFIIAGTTLALLVLSSTSICCGKSFHAVTGQREVEEDTSQGSLKDQFPQHLLSPASLGNLEDVGTDNLGVGNDDVWESGSVPYPRQVYLDTTRDLHSYQDYHSPDLRSANNADDTALSNYAFPGQDGDDAGSDLQKRSLGMVQLPGISRSYETSLEEKQKRYPPQPQVSSETTPDLNSNENPGFRIRQKIRNLRNQYGDKWLALVSPYAYRKRQILYRQCFFNPISCF</sequence>
<feature type="transmembrane region" description="Helical" evidence="2">
    <location>
        <begin position="12"/>
        <end position="33"/>
    </location>
</feature>
<name>A0ABP1Q6F7_9HEXA</name>
<comment type="caution">
    <text evidence="3">The sequence shown here is derived from an EMBL/GenBank/DDBJ whole genome shotgun (WGS) entry which is preliminary data.</text>
</comment>
<accession>A0ABP1Q6F7</accession>
<keyword evidence="2" id="KW-0812">Transmembrane</keyword>
<dbReference type="EMBL" id="CAXLJM020000024">
    <property type="protein sequence ID" value="CAL8091051.1"/>
    <property type="molecule type" value="Genomic_DNA"/>
</dbReference>
<evidence type="ECO:0000313" key="4">
    <source>
        <dbReference type="Proteomes" id="UP001642540"/>
    </source>
</evidence>
<keyword evidence="4" id="KW-1185">Reference proteome</keyword>
<gene>
    <name evidence="3" type="ORF">ODALV1_LOCUS7812</name>
</gene>
<protein>
    <submittedName>
        <fullName evidence="3">Uncharacterized protein</fullName>
    </submittedName>
</protein>
<feature type="region of interest" description="Disordered" evidence="1">
    <location>
        <begin position="175"/>
        <end position="201"/>
    </location>
</feature>
<keyword evidence="2" id="KW-1133">Transmembrane helix</keyword>
<evidence type="ECO:0000256" key="1">
    <source>
        <dbReference type="SAM" id="MobiDB-lite"/>
    </source>
</evidence>
<evidence type="ECO:0000313" key="3">
    <source>
        <dbReference type="EMBL" id="CAL8091051.1"/>
    </source>
</evidence>
<feature type="compositionally biased region" description="Polar residues" evidence="1">
    <location>
        <begin position="186"/>
        <end position="200"/>
    </location>
</feature>